<name>A0A2G9SDH5_AQUCT</name>
<sequence>QYMQKKNPLYSEMKEETVWAMERFNNYVNENFATAKSLPQDWVLNVFTKRMQQIMIHCFLSVKSKLECRRGFFDLIGCDFLIDDDFKVWLLEMNCNPALHTNCEVLKEVIPNVVNETLDLALEIFKKSFKGQRIMPLNTQRKFVLLYNGETNEQAIKFNWPRSSSPAKEEKKTAPAENQIRLVKNVEKPQRSFKPLADNASRI</sequence>
<feature type="region of interest" description="Disordered" evidence="1">
    <location>
        <begin position="161"/>
        <end position="203"/>
    </location>
</feature>
<evidence type="ECO:0000256" key="1">
    <source>
        <dbReference type="SAM" id="MobiDB-lite"/>
    </source>
</evidence>
<dbReference type="SUPFAM" id="SSF56059">
    <property type="entry name" value="Glutathione synthetase ATP-binding domain-like"/>
    <property type="match status" value="1"/>
</dbReference>
<keyword evidence="3" id="KW-1185">Reference proteome</keyword>
<proteinExistence type="predicted"/>
<dbReference type="OrthoDB" id="202825at2759"/>
<dbReference type="InterPro" id="IPR027752">
    <property type="entry name" value="TTLL10"/>
</dbReference>
<dbReference type="GO" id="GO:0070737">
    <property type="term" value="F:protein-glycine ligase activity, elongating"/>
    <property type="evidence" value="ECO:0007669"/>
    <property type="project" value="TreeGrafter"/>
</dbReference>
<feature type="non-terminal residue" evidence="2">
    <location>
        <position position="203"/>
    </location>
</feature>
<accession>A0A2G9SDH5</accession>
<feature type="non-terminal residue" evidence="2">
    <location>
        <position position="1"/>
    </location>
</feature>
<dbReference type="Proteomes" id="UP000228934">
    <property type="component" value="Unassembled WGS sequence"/>
</dbReference>
<dbReference type="Gene3D" id="3.30.470.20">
    <property type="entry name" value="ATP-grasp fold, B domain"/>
    <property type="match status" value="1"/>
</dbReference>
<dbReference type="Pfam" id="PF03133">
    <property type="entry name" value="TTL"/>
    <property type="match status" value="1"/>
</dbReference>
<dbReference type="PROSITE" id="PS51221">
    <property type="entry name" value="TTL"/>
    <property type="match status" value="1"/>
</dbReference>
<dbReference type="PANTHER" id="PTHR46810">
    <property type="entry name" value="INACTIVE POLYGLYCYLASE TTLL10"/>
    <property type="match status" value="1"/>
</dbReference>
<evidence type="ECO:0000313" key="3">
    <source>
        <dbReference type="Proteomes" id="UP000228934"/>
    </source>
</evidence>
<dbReference type="InterPro" id="IPR004344">
    <property type="entry name" value="TTL/TTLL_fam"/>
</dbReference>
<protein>
    <recommendedName>
        <fullName evidence="4">Tubulin--tyrosine ligase-like protein 9</fullName>
    </recommendedName>
</protein>
<organism evidence="2 3">
    <name type="scientific">Aquarana catesbeiana</name>
    <name type="common">American bullfrog</name>
    <name type="synonym">Rana catesbeiana</name>
    <dbReference type="NCBI Taxonomy" id="8400"/>
    <lineage>
        <taxon>Eukaryota</taxon>
        <taxon>Metazoa</taxon>
        <taxon>Chordata</taxon>
        <taxon>Craniata</taxon>
        <taxon>Vertebrata</taxon>
        <taxon>Euteleostomi</taxon>
        <taxon>Amphibia</taxon>
        <taxon>Batrachia</taxon>
        <taxon>Anura</taxon>
        <taxon>Neobatrachia</taxon>
        <taxon>Ranoidea</taxon>
        <taxon>Ranidae</taxon>
        <taxon>Aquarana</taxon>
    </lineage>
</organism>
<dbReference type="EMBL" id="KV924484">
    <property type="protein sequence ID" value="PIO38219.1"/>
    <property type="molecule type" value="Genomic_DNA"/>
</dbReference>
<dbReference type="PANTHER" id="PTHR46810:SF1">
    <property type="entry name" value="INACTIVE POLYGLYCYLASE TTLL10"/>
    <property type="match status" value="1"/>
</dbReference>
<reference evidence="3" key="1">
    <citation type="journal article" date="2017" name="Nat. Commun.">
        <title>The North American bullfrog draft genome provides insight into hormonal regulation of long noncoding RNA.</title>
        <authorList>
            <person name="Hammond S.A."/>
            <person name="Warren R.L."/>
            <person name="Vandervalk B.P."/>
            <person name="Kucuk E."/>
            <person name="Khan H."/>
            <person name="Gibb E.A."/>
            <person name="Pandoh P."/>
            <person name="Kirk H."/>
            <person name="Zhao Y."/>
            <person name="Jones M."/>
            <person name="Mungall A.J."/>
            <person name="Coope R."/>
            <person name="Pleasance S."/>
            <person name="Moore R.A."/>
            <person name="Holt R.A."/>
            <person name="Round J.M."/>
            <person name="Ohora S."/>
            <person name="Walle B.V."/>
            <person name="Veldhoen N."/>
            <person name="Helbing C.C."/>
            <person name="Birol I."/>
        </authorList>
    </citation>
    <scope>NUCLEOTIDE SEQUENCE [LARGE SCALE GENOMIC DNA]</scope>
</reference>
<evidence type="ECO:0008006" key="4">
    <source>
        <dbReference type="Google" id="ProtNLM"/>
    </source>
</evidence>
<dbReference type="AlphaFoldDB" id="A0A2G9SDH5"/>
<evidence type="ECO:0000313" key="2">
    <source>
        <dbReference type="EMBL" id="PIO38219.1"/>
    </source>
</evidence>
<gene>
    <name evidence="2" type="ORF">AB205_0160800</name>
</gene>